<feature type="repeat" description="TPR" evidence="3">
    <location>
        <begin position="596"/>
        <end position="629"/>
    </location>
</feature>
<dbReference type="AlphaFoldDB" id="A0A975CTE5"/>
<name>A0A975CTE5_9FLAO</name>
<evidence type="ECO:0000313" key="6">
    <source>
        <dbReference type="Proteomes" id="UP000663920"/>
    </source>
</evidence>
<dbReference type="Pfam" id="PF13174">
    <property type="entry name" value="TPR_6"/>
    <property type="match status" value="3"/>
</dbReference>
<dbReference type="KEGG" id="pcea:J3359_15495"/>
<dbReference type="InterPro" id="IPR050498">
    <property type="entry name" value="Ycf3"/>
</dbReference>
<gene>
    <name evidence="5" type="ORF">J3359_15495</name>
</gene>
<dbReference type="InterPro" id="IPR011990">
    <property type="entry name" value="TPR-like_helical_dom_sf"/>
</dbReference>
<evidence type="ECO:0000256" key="4">
    <source>
        <dbReference type="SAM" id="Coils"/>
    </source>
</evidence>
<organism evidence="5 6">
    <name type="scientific">Polaribacter cellanae</name>
    <dbReference type="NCBI Taxonomy" id="2818493"/>
    <lineage>
        <taxon>Bacteria</taxon>
        <taxon>Pseudomonadati</taxon>
        <taxon>Bacteroidota</taxon>
        <taxon>Flavobacteriia</taxon>
        <taxon>Flavobacteriales</taxon>
        <taxon>Flavobacteriaceae</taxon>
    </lineage>
</organism>
<dbReference type="PANTHER" id="PTHR44858">
    <property type="entry name" value="TETRATRICOPEPTIDE REPEAT PROTEIN 6"/>
    <property type="match status" value="1"/>
</dbReference>
<protein>
    <submittedName>
        <fullName evidence="5">Tetratricopeptide repeat protein</fullName>
    </submittedName>
</protein>
<dbReference type="Pfam" id="PF13176">
    <property type="entry name" value="TPR_7"/>
    <property type="match status" value="1"/>
</dbReference>
<proteinExistence type="predicted"/>
<dbReference type="SUPFAM" id="SSF81901">
    <property type="entry name" value="HCP-like"/>
    <property type="match status" value="1"/>
</dbReference>
<feature type="repeat" description="TPR" evidence="3">
    <location>
        <begin position="745"/>
        <end position="778"/>
    </location>
</feature>
<dbReference type="PANTHER" id="PTHR44858:SF1">
    <property type="entry name" value="UDP-N-ACETYLGLUCOSAMINE--PEPTIDE N-ACETYLGLUCOSAMINYLTRANSFERASE SPINDLY-RELATED"/>
    <property type="match status" value="1"/>
</dbReference>
<keyword evidence="1" id="KW-0677">Repeat</keyword>
<evidence type="ECO:0000256" key="2">
    <source>
        <dbReference type="ARBA" id="ARBA00022803"/>
    </source>
</evidence>
<feature type="repeat" description="TPR" evidence="3">
    <location>
        <begin position="301"/>
        <end position="334"/>
    </location>
</feature>
<keyword evidence="2 3" id="KW-0802">TPR repeat</keyword>
<dbReference type="Gene3D" id="1.25.40.10">
    <property type="entry name" value="Tetratricopeptide repeat domain"/>
    <property type="match status" value="8"/>
</dbReference>
<feature type="coiled-coil region" evidence="4">
    <location>
        <begin position="953"/>
        <end position="987"/>
    </location>
</feature>
<dbReference type="SUPFAM" id="SSF48452">
    <property type="entry name" value="TPR-like"/>
    <property type="match status" value="4"/>
</dbReference>
<accession>A0A975CTE5</accession>
<keyword evidence="4" id="KW-0175">Coiled coil</keyword>
<evidence type="ECO:0000313" key="5">
    <source>
        <dbReference type="EMBL" id="QTE24545.1"/>
    </source>
</evidence>
<keyword evidence="6" id="KW-1185">Reference proteome</keyword>
<evidence type="ECO:0000256" key="3">
    <source>
        <dbReference type="PROSITE-ProRule" id="PRU00339"/>
    </source>
</evidence>
<dbReference type="Pfam" id="PF12895">
    <property type="entry name" value="ANAPC3"/>
    <property type="match status" value="1"/>
</dbReference>
<dbReference type="InterPro" id="IPR019734">
    <property type="entry name" value="TPR_rpt"/>
</dbReference>
<evidence type="ECO:0000256" key="1">
    <source>
        <dbReference type="ARBA" id="ARBA00022737"/>
    </source>
</evidence>
<dbReference type="SMART" id="SM00028">
    <property type="entry name" value="TPR"/>
    <property type="match status" value="13"/>
</dbReference>
<dbReference type="EMBL" id="CP071869">
    <property type="protein sequence ID" value="QTE24545.1"/>
    <property type="molecule type" value="Genomic_DNA"/>
</dbReference>
<dbReference type="PROSITE" id="PS50005">
    <property type="entry name" value="TPR"/>
    <property type="match status" value="4"/>
</dbReference>
<reference evidence="5 6" key="1">
    <citation type="submission" date="2021-03" db="EMBL/GenBank/DDBJ databases">
        <title>Complete genome of Polaribacter_sp.SM13.</title>
        <authorList>
            <person name="Jeong S.W."/>
            <person name="Bae J.W."/>
        </authorList>
    </citation>
    <scope>NUCLEOTIDE SEQUENCE [LARGE SCALE GENOMIC DNA]</scope>
    <source>
        <strain evidence="5 6">SM13</strain>
    </source>
</reference>
<feature type="repeat" description="TPR" evidence="3">
    <location>
        <begin position="266"/>
        <end position="299"/>
    </location>
</feature>
<sequence>MSFTTFSQQTIANTSILKDYNNALNLYNNKAYAAAQKTFDKVVNEANVGSNLKTDATYFEAMCAIKLNQTDADKKVLSFVEQYPNSNKKNVAFFNVGNYYFANKKPAYALKWYLKVDTKILSREDKKELDFKMGYGFLTTNNLQLSKDRFLLLINDPKYGNDSRYYYGYIAYKLEDYGIAESTLKKMADNATYKAEITYYLLDISFKAGKFKRCIEVGKRLLPDAKKNLQSDISKIIGESYFNLEKYAAAIPYLKNYRGKKGKWNNTDYYQLGYAYYKQNDFENAINSFNKIIDQKNKVSQNAYAHLGECYLKVGQKNEALNAFKSASEMSFDVNIQQNTALNYAKLSYEAGNPFEPVSEVLQNYLKKYPKSKAYQEINKLVVSSFINDQNYQGAVDFLLKKKSDENIALIIEVSLYRGIQLFNEGKYKEALPFFSQAKKSITPEIKERAQFWEAETAYRLENYQDAILKLEALNKSLTSTDNELKLTDYTIGYGYFKLKEYKKSIVAFKKFLAKDSIDLDTKYDALIRLGDGYFASRNYTEAVKSYKIVADEFGLNSDYAQYQIGMSYGFIDDDEAKIEALKKVINNYKNSNLKDDALYQIANTYIKIKDHKNAHIAYDRLLEKYPNSVFLSRALLRQGLLYYNDNMNLQALKKYKEVVARFSNSPEALEAVANARNVYIDEGNLDDYISWTRTLKFINVSNSDIDNASFAVAEKKYLESKNNNEIIKSLIDYTRKFPEGIHKVKANYYLADVYFKNKEYQSAITPFKNVINEDRNEFSEESLSKLAQIYLQDGNYNEALPILDRLELEANNTENILFAQSNLMKAYFETKAYDFAEEYARKILQQDKIDANLENDARILIARSAFKNEDFRTAEEFYSEIEKTASGKLKAEALYYNAYFKNQQKEYEASNKIVQKLIAGYSNYKYWGVKSYVIMGKNYYGLKDVYQATFVLENVIKNFEKYEDIIQEAHEELNTIRENEAKTNNSVNPEKQ</sequence>
<dbReference type="Proteomes" id="UP000663920">
    <property type="component" value="Chromosome"/>
</dbReference>